<dbReference type="SUPFAM" id="SSF52833">
    <property type="entry name" value="Thioredoxin-like"/>
    <property type="match status" value="1"/>
</dbReference>
<dbReference type="InterPro" id="IPR036249">
    <property type="entry name" value="Thioredoxin-like_sf"/>
</dbReference>
<evidence type="ECO:0000256" key="7">
    <source>
        <dbReference type="ARBA" id="ARBA00022989"/>
    </source>
</evidence>
<evidence type="ECO:0000256" key="6">
    <source>
        <dbReference type="ARBA" id="ARBA00022824"/>
    </source>
</evidence>
<accession>A0A0C2TR58</accession>
<feature type="transmembrane region" description="Helical" evidence="9">
    <location>
        <begin position="201"/>
        <end position="220"/>
    </location>
</feature>
<evidence type="ECO:0000256" key="10">
    <source>
        <dbReference type="SAM" id="SignalP"/>
    </source>
</evidence>
<keyword evidence="8 9" id="KW-0472">Membrane</keyword>
<evidence type="ECO:0000313" key="11">
    <source>
        <dbReference type="EMBL" id="KIL69764.1"/>
    </source>
</evidence>
<evidence type="ECO:0000256" key="3">
    <source>
        <dbReference type="ARBA" id="ARBA00009561"/>
    </source>
</evidence>
<comment type="similarity">
    <text evidence="3">Belongs to the OST3/OST6 family.</text>
</comment>
<feature type="transmembrane region" description="Helical" evidence="9">
    <location>
        <begin position="250"/>
        <end position="270"/>
    </location>
</feature>
<feature type="signal peptide" evidence="10">
    <location>
        <begin position="1"/>
        <end position="17"/>
    </location>
</feature>
<keyword evidence="4 9" id="KW-0812">Transmembrane</keyword>
<comment type="function">
    <text evidence="1">Subunit of the oligosaccharyl transferase (OST) complex that catalyzes the initial transfer of a defined glycan (Glc(3)Man(9)GlcNAc(2) in eukaryotes) from the lipid carrier dolichol-pyrophosphate to an asparagine residue within an Asn-X-Ser/Thr consensus motif in nascent polypeptide chains, the first step in protein N-glycosylation. N-glycosylation occurs cotranslationally and the complex associates with the Sec61 complex at the channel-forming translocon complex that mediates protein translocation across the endoplasmic reticulum (ER). All subunits are required for a maximal enzyme activity.</text>
</comment>
<dbReference type="GO" id="GO:0008250">
    <property type="term" value="C:oligosaccharyltransferase complex"/>
    <property type="evidence" value="ECO:0007669"/>
    <property type="project" value="TreeGrafter"/>
</dbReference>
<keyword evidence="6" id="KW-0256">Endoplasmic reticulum</keyword>
<feature type="transmembrane region" description="Helical" evidence="9">
    <location>
        <begin position="282"/>
        <end position="302"/>
    </location>
</feature>
<dbReference type="Gene3D" id="3.40.30.10">
    <property type="entry name" value="Glutaredoxin"/>
    <property type="match status" value="1"/>
</dbReference>
<evidence type="ECO:0000256" key="9">
    <source>
        <dbReference type="SAM" id="Phobius"/>
    </source>
</evidence>
<gene>
    <name evidence="11" type="ORF">M378DRAFT_156993</name>
</gene>
<dbReference type="OrthoDB" id="67566at2759"/>
<dbReference type="PANTHER" id="PTHR12692">
    <property type="entry name" value="DOLICHYL-DIPHOSPHOOLIGOSACCHARIDE--PROTEIN GLYCOSYLTRANSFERASE-RELATED"/>
    <property type="match status" value="1"/>
</dbReference>
<evidence type="ECO:0008006" key="13">
    <source>
        <dbReference type="Google" id="ProtNLM"/>
    </source>
</evidence>
<evidence type="ECO:0000313" key="12">
    <source>
        <dbReference type="Proteomes" id="UP000054549"/>
    </source>
</evidence>
<dbReference type="Proteomes" id="UP000054549">
    <property type="component" value="Unassembled WGS sequence"/>
</dbReference>
<dbReference type="AlphaFoldDB" id="A0A0C2TR58"/>
<evidence type="ECO:0000256" key="5">
    <source>
        <dbReference type="ARBA" id="ARBA00022729"/>
    </source>
</evidence>
<evidence type="ECO:0000256" key="2">
    <source>
        <dbReference type="ARBA" id="ARBA00004477"/>
    </source>
</evidence>
<dbReference type="HOGENOM" id="CLU_052855_1_2_1"/>
<name>A0A0C2TR58_AMAMK</name>
<dbReference type="GO" id="GO:0018279">
    <property type="term" value="P:protein N-linked glycosylation via asparagine"/>
    <property type="evidence" value="ECO:0007669"/>
    <property type="project" value="TreeGrafter"/>
</dbReference>
<evidence type="ECO:0000256" key="1">
    <source>
        <dbReference type="ARBA" id="ARBA00002791"/>
    </source>
</evidence>
<proteinExistence type="inferred from homology"/>
<feature type="transmembrane region" description="Helical" evidence="9">
    <location>
        <begin position="173"/>
        <end position="194"/>
    </location>
</feature>
<dbReference type="Pfam" id="PF04756">
    <property type="entry name" value="OST3_OST6"/>
    <property type="match status" value="1"/>
</dbReference>
<sequence length="313" mass="35009">MFLSSFLLLSLIALVAASPHQQIADLAAKSKGVVRLDADTFDLITAPKRNWSVSIQLTALDPKRRCAPCREFDSSWNAVADAWNRVPKDSRDHHFFATLDFDNNGHSVFQKLGLSSAPVVFVYPPTDGPRAAASGKTSPSKYDFPNGFEPRPLAEYISKHTPVPIPYKDPINWGRYITFAASAVSFALVLKYVAPILQSRWTWAIGTIVTCLVMTSGFMFTRIRNSPYTGGNGNWIAGGFQNQFGQEVQVVAFIYGLLSLAFLMQILVIPYQTSPTRQRLQVYLWTAVIVIVYSIIVSLFRVKNRGYPFRLFL</sequence>
<reference evidence="11 12" key="1">
    <citation type="submission" date="2014-04" db="EMBL/GenBank/DDBJ databases">
        <title>Evolutionary Origins and Diversification of the Mycorrhizal Mutualists.</title>
        <authorList>
            <consortium name="DOE Joint Genome Institute"/>
            <consortium name="Mycorrhizal Genomics Consortium"/>
            <person name="Kohler A."/>
            <person name="Kuo A."/>
            <person name="Nagy L.G."/>
            <person name="Floudas D."/>
            <person name="Copeland A."/>
            <person name="Barry K.W."/>
            <person name="Cichocki N."/>
            <person name="Veneault-Fourrey C."/>
            <person name="LaButti K."/>
            <person name="Lindquist E.A."/>
            <person name="Lipzen A."/>
            <person name="Lundell T."/>
            <person name="Morin E."/>
            <person name="Murat C."/>
            <person name="Riley R."/>
            <person name="Ohm R."/>
            <person name="Sun H."/>
            <person name="Tunlid A."/>
            <person name="Henrissat B."/>
            <person name="Grigoriev I.V."/>
            <person name="Hibbett D.S."/>
            <person name="Martin F."/>
        </authorList>
    </citation>
    <scope>NUCLEOTIDE SEQUENCE [LARGE SCALE GENOMIC DNA]</scope>
    <source>
        <strain evidence="11 12">Koide BX008</strain>
    </source>
</reference>
<dbReference type="InParanoid" id="A0A0C2TR58"/>
<organism evidence="11 12">
    <name type="scientific">Amanita muscaria (strain Koide BX008)</name>
    <dbReference type="NCBI Taxonomy" id="946122"/>
    <lineage>
        <taxon>Eukaryota</taxon>
        <taxon>Fungi</taxon>
        <taxon>Dikarya</taxon>
        <taxon>Basidiomycota</taxon>
        <taxon>Agaricomycotina</taxon>
        <taxon>Agaricomycetes</taxon>
        <taxon>Agaricomycetidae</taxon>
        <taxon>Agaricales</taxon>
        <taxon>Pluteineae</taxon>
        <taxon>Amanitaceae</taxon>
        <taxon>Amanita</taxon>
    </lineage>
</organism>
<protein>
    <recommendedName>
        <fullName evidence="13">Oligosaccharyl transferase subunit OST3/OST6 family</fullName>
    </recommendedName>
</protein>
<dbReference type="PANTHER" id="PTHR12692:SF0">
    <property type="entry name" value="GH11935P"/>
    <property type="match status" value="1"/>
</dbReference>
<dbReference type="InterPro" id="IPR021149">
    <property type="entry name" value="OligosaccharylTrfase_OST3/OST6"/>
</dbReference>
<keyword evidence="5 10" id="KW-0732">Signal</keyword>
<comment type="subcellular location">
    <subcellularLocation>
        <location evidence="2">Endoplasmic reticulum membrane</location>
        <topology evidence="2">Multi-pass membrane protein</topology>
    </subcellularLocation>
</comment>
<keyword evidence="7 9" id="KW-1133">Transmembrane helix</keyword>
<evidence type="ECO:0000256" key="8">
    <source>
        <dbReference type="ARBA" id="ARBA00023136"/>
    </source>
</evidence>
<dbReference type="FunCoup" id="A0A0C2TR58">
    <property type="interactions" value="248"/>
</dbReference>
<dbReference type="EMBL" id="KN818225">
    <property type="protein sequence ID" value="KIL69764.1"/>
    <property type="molecule type" value="Genomic_DNA"/>
</dbReference>
<evidence type="ECO:0000256" key="4">
    <source>
        <dbReference type="ARBA" id="ARBA00022692"/>
    </source>
</evidence>
<dbReference type="STRING" id="946122.A0A0C2TR58"/>
<feature type="chain" id="PRO_5002156162" description="Oligosaccharyl transferase subunit OST3/OST6 family" evidence="10">
    <location>
        <begin position="18"/>
        <end position="313"/>
    </location>
</feature>
<keyword evidence="12" id="KW-1185">Reference proteome</keyword>